<organism evidence="13 14">
    <name type="scientific">Phocaeicola plebeius (strain DSM 17135 / JCM 12973 / CCUG 54634 / M2)</name>
    <name type="common">Bacteroides plebeius</name>
    <dbReference type="NCBI Taxonomy" id="484018"/>
    <lineage>
        <taxon>Bacteria</taxon>
        <taxon>Pseudomonadati</taxon>
        <taxon>Bacteroidota</taxon>
        <taxon>Bacteroidia</taxon>
        <taxon>Bacteroidales</taxon>
        <taxon>Bacteroidaceae</taxon>
        <taxon>Phocaeicola</taxon>
    </lineage>
</organism>
<evidence type="ECO:0000256" key="11">
    <source>
        <dbReference type="ARBA" id="ARBA00048954"/>
    </source>
</evidence>
<evidence type="ECO:0000256" key="6">
    <source>
        <dbReference type="ARBA" id="ARBA00022806"/>
    </source>
</evidence>
<evidence type="ECO:0000256" key="3">
    <source>
        <dbReference type="ARBA" id="ARBA00022705"/>
    </source>
</evidence>
<dbReference type="SUPFAM" id="SSF52540">
    <property type="entry name" value="P-loop containing nucleoside triphosphate hydrolases"/>
    <property type="match status" value="1"/>
</dbReference>
<dbReference type="GO" id="GO:0016887">
    <property type="term" value="F:ATP hydrolysis activity"/>
    <property type="evidence" value="ECO:0007669"/>
    <property type="project" value="RHEA"/>
</dbReference>
<keyword evidence="9" id="KW-0413">Isomerase</keyword>
<dbReference type="GO" id="GO:1990077">
    <property type="term" value="C:primosome complex"/>
    <property type="evidence" value="ECO:0007669"/>
    <property type="project" value="UniProtKB-KW"/>
</dbReference>
<evidence type="ECO:0000256" key="5">
    <source>
        <dbReference type="ARBA" id="ARBA00022801"/>
    </source>
</evidence>
<protein>
    <recommendedName>
        <fullName evidence="10">DNA 5'-3' helicase</fullName>
        <ecNumber evidence="10">5.6.2.3</ecNumber>
    </recommendedName>
</protein>
<evidence type="ECO:0000313" key="13">
    <source>
        <dbReference type="EMBL" id="EDY96706.1"/>
    </source>
</evidence>
<comment type="similarity">
    <text evidence="1">Belongs to the helicase family. DnaB subfamily.</text>
</comment>
<dbReference type="Gene3D" id="1.10.860.10">
    <property type="entry name" value="DNAb Helicase, Chain A"/>
    <property type="match status" value="1"/>
</dbReference>
<keyword evidence="6 13" id="KW-0347">Helicase</keyword>
<dbReference type="PANTHER" id="PTHR30153:SF2">
    <property type="entry name" value="REPLICATIVE DNA HELICASE"/>
    <property type="match status" value="1"/>
</dbReference>
<dbReference type="InterPro" id="IPR027417">
    <property type="entry name" value="P-loop_NTPase"/>
</dbReference>
<accession>B5CWQ9</accession>
<dbReference type="Proteomes" id="UP000003452">
    <property type="component" value="Unassembled WGS sequence"/>
</dbReference>
<dbReference type="EMBL" id="ABQC02000012">
    <property type="protein sequence ID" value="EDY96706.1"/>
    <property type="molecule type" value="Genomic_DNA"/>
</dbReference>
<dbReference type="RefSeq" id="WP_007558885.1">
    <property type="nucleotide sequence ID" value="NZ_DS990119.1"/>
</dbReference>
<evidence type="ECO:0000256" key="10">
    <source>
        <dbReference type="ARBA" id="ARBA00044969"/>
    </source>
</evidence>
<keyword evidence="5 13" id="KW-0378">Hydrolase</keyword>
<sequence>MKETLMNDERNCFGLNLLHAEELEDAVVGAAMLETNSLNEIIGFVRPEMFYKKDNRYIWEAIEALVKAGLQPDLLMVAHKLAEMGRLEEAGGPYGVTRKTSNLASSAHLWEHVHVVYEFYLRRSVVESLAKRLGAAADRTQDIYEVLDGMMHDLMALREGSPLEDHLTNMKGMMEKTCARIVDRVSRSVNGVTGIPTGIPELDRMTGGWQPGNLIFTAGRPRLGKTQLGLKFAMHAAEKGYRVLLYTLEMMTEEVGERVLMMRVPDLYKKVKSGYVTSQEVENLVDVAKGMEDCRLMVDDTPYVSIDQLCAGARTVKSRWGLDMVIVDYLQLVGTNVRAGRNREQEVAECSRRLKALARALECPVIVACQLNRQVEQTFDHRPELKHLRESGSIEQDADLVLMLHRTDRNGDAKRCGLIVAKNRHGEVSKPNSCMEVELF</sequence>
<gene>
    <name evidence="13" type="primary">dnaB</name>
    <name evidence="13" type="ORF">BACPLE_01149</name>
</gene>
<dbReference type="HOGENOM" id="CLU_005373_0_2_10"/>
<keyword evidence="8" id="KW-0238">DNA-binding</keyword>
<dbReference type="Pfam" id="PF00772">
    <property type="entry name" value="DnaB"/>
    <property type="match status" value="1"/>
</dbReference>
<reference evidence="13 14" key="1">
    <citation type="submission" date="2008-08" db="EMBL/GenBank/DDBJ databases">
        <title>Draft genome sequence of Bacteroides plebeius (DSM 17135).</title>
        <authorList>
            <person name="Sudarsanam P."/>
            <person name="Ley R."/>
            <person name="Guruge J."/>
            <person name="Turnbaugh P.J."/>
            <person name="Mahowald M."/>
            <person name="Liep D."/>
            <person name="Gordon J."/>
        </authorList>
    </citation>
    <scope>NUCLEOTIDE SEQUENCE [LARGE SCALE GENOMIC DNA]</scope>
    <source>
        <strain evidence="14">DSM 17135 / JCM 12973 / M2</strain>
    </source>
</reference>
<dbReference type="PANTHER" id="PTHR30153">
    <property type="entry name" value="REPLICATIVE DNA HELICASE DNAB"/>
    <property type="match status" value="1"/>
</dbReference>
<evidence type="ECO:0000259" key="12">
    <source>
        <dbReference type="PROSITE" id="PS51199"/>
    </source>
</evidence>
<evidence type="ECO:0000256" key="9">
    <source>
        <dbReference type="ARBA" id="ARBA00023235"/>
    </source>
</evidence>
<dbReference type="GO" id="GO:0003677">
    <property type="term" value="F:DNA binding"/>
    <property type="evidence" value="ECO:0007669"/>
    <property type="project" value="UniProtKB-KW"/>
</dbReference>
<dbReference type="eggNOG" id="COG0305">
    <property type="taxonomic scope" value="Bacteria"/>
</dbReference>
<keyword evidence="7" id="KW-0067">ATP-binding</keyword>
<dbReference type="EC" id="5.6.2.3" evidence="10"/>
<dbReference type="OrthoDB" id="1004698at2"/>
<proteinExistence type="inferred from homology"/>
<dbReference type="InterPro" id="IPR036185">
    <property type="entry name" value="DNA_heli_DnaB-like_N_sf"/>
</dbReference>
<dbReference type="InterPro" id="IPR016136">
    <property type="entry name" value="DNA_helicase_N/primase_C"/>
</dbReference>
<comment type="caution">
    <text evidence="13">The sequence shown here is derived from an EMBL/GenBank/DDBJ whole genome shotgun (WGS) entry which is preliminary data.</text>
</comment>
<comment type="catalytic activity">
    <reaction evidence="11">
        <text>ATP + H2O = ADP + phosphate + H(+)</text>
        <dbReference type="Rhea" id="RHEA:13065"/>
        <dbReference type="ChEBI" id="CHEBI:15377"/>
        <dbReference type="ChEBI" id="CHEBI:15378"/>
        <dbReference type="ChEBI" id="CHEBI:30616"/>
        <dbReference type="ChEBI" id="CHEBI:43474"/>
        <dbReference type="ChEBI" id="CHEBI:456216"/>
        <dbReference type="EC" id="5.6.2.3"/>
    </reaction>
</comment>
<dbReference type="Gene3D" id="3.40.50.300">
    <property type="entry name" value="P-loop containing nucleotide triphosphate hydrolases"/>
    <property type="match status" value="1"/>
</dbReference>
<evidence type="ECO:0000256" key="7">
    <source>
        <dbReference type="ARBA" id="ARBA00022840"/>
    </source>
</evidence>
<dbReference type="GeneID" id="43183658"/>
<feature type="domain" description="SF4 helicase" evidence="12">
    <location>
        <begin position="188"/>
        <end position="440"/>
    </location>
</feature>
<dbReference type="GO" id="GO:0043139">
    <property type="term" value="F:5'-3' DNA helicase activity"/>
    <property type="evidence" value="ECO:0007669"/>
    <property type="project" value="UniProtKB-EC"/>
</dbReference>
<dbReference type="SUPFAM" id="SSF48024">
    <property type="entry name" value="N-terminal domain of DnaB helicase"/>
    <property type="match status" value="1"/>
</dbReference>
<dbReference type="GO" id="GO:0006269">
    <property type="term" value="P:DNA replication, synthesis of primer"/>
    <property type="evidence" value="ECO:0007669"/>
    <property type="project" value="UniProtKB-KW"/>
</dbReference>
<evidence type="ECO:0000256" key="8">
    <source>
        <dbReference type="ARBA" id="ARBA00023125"/>
    </source>
</evidence>
<evidence type="ECO:0000256" key="1">
    <source>
        <dbReference type="ARBA" id="ARBA00008428"/>
    </source>
</evidence>
<reference evidence="13 14" key="2">
    <citation type="submission" date="2008-08" db="EMBL/GenBank/DDBJ databases">
        <authorList>
            <person name="Fulton L."/>
            <person name="Clifton S."/>
            <person name="Fulton B."/>
            <person name="Xu J."/>
            <person name="Minx P."/>
            <person name="Pepin K.H."/>
            <person name="Johnson M."/>
            <person name="Thiruvilangam P."/>
            <person name="Bhonagiri V."/>
            <person name="Nash W.E."/>
            <person name="Mardis E.R."/>
            <person name="Wilson R.K."/>
        </authorList>
    </citation>
    <scope>NUCLEOTIDE SEQUENCE [LARGE SCALE GENOMIC DNA]</scope>
    <source>
        <strain evidence="14">DSM 17135 / JCM 12973 / M2</strain>
    </source>
</reference>
<evidence type="ECO:0000256" key="2">
    <source>
        <dbReference type="ARBA" id="ARBA00022515"/>
    </source>
</evidence>
<dbReference type="InterPro" id="IPR007694">
    <property type="entry name" value="DNA_helicase_DnaB-like_C"/>
</dbReference>
<dbReference type="InterPro" id="IPR007693">
    <property type="entry name" value="DNA_helicase_DnaB-like_N"/>
</dbReference>
<evidence type="ECO:0000313" key="14">
    <source>
        <dbReference type="Proteomes" id="UP000003452"/>
    </source>
</evidence>
<evidence type="ECO:0000256" key="4">
    <source>
        <dbReference type="ARBA" id="ARBA00022741"/>
    </source>
</evidence>
<keyword evidence="3" id="KW-0235">DNA replication</keyword>
<keyword evidence="4" id="KW-0547">Nucleotide-binding</keyword>
<dbReference type="PROSITE" id="PS51199">
    <property type="entry name" value="SF4_HELICASE"/>
    <property type="match status" value="1"/>
</dbReference>
<dbReference type="AlphaFoldDB" id="B5CWQ9"/>
<name>B5CWQ9_PHOPM</name>
<dbReference type="Pfam" id="PF03796">
    <property type="entry name" value="DnaB_C"/>
    <property type="match status" value="1"/>
</dbReference>
<dbReference type="GO" id="GO:0005829">
    <property type="term" value="C:cytosol"/>
    <property type="evidence" value="ECO:0007669"/>
    <property type="project" value="TreeGrafter"/>
</dbReference>
<keyword evidence="2" id="KW-0639">Primosome</keyword>
<dbReference type="GO" id="GO:0005524">
    <property type="term" value="F:ATP binding"/>
    <property type="evidence" value="ECO:0007669"/>
    <property type="project" value="UniProtKB-KW"/>
</dbReference>